<dbReference type="OrthoDB" id="2441380at2759"/>
<dbReference type="Gene3D" id="2.30.60.10">
    <property type="entry name" value="Cyanovirin-N"/>
    <property type="match status" value="1"/>
</dbReference>
<name>A0A9W9G4P0_9EURO</name>
<dbReference type="PANTHER" id="PTHR42076">
    <property type="entry name" value="CYANOVIRIN-N HOMOLOG"/>
    <property type="match status" value="1"/>
</dbReference>
<dbReference type="InterPro" id="IPR036673">
    <property type="entry name" value="Cyanovirin-N_sf"/>
</dbReference>
<dbReference type="GeneID" id="81351507"/>
<reference evidence="2" key="1">
    <citation type="submission" date="2022-11" db="EMBL/GenBank/DDBJ databases">
        <authorList>
            <person name="Petersen C."/>
        </authorList>
    </citation>
    <scope>NUCLEOTIDE SEQUENCE</scope>
    <source>
        <strain evidence="2">IBT 30761</strain>
    </source>
</reference>
<evidence type="ECO:0000259" key="1">
    <source>
        <dbReference type="SMART" id="SM01111"/>
    </source>
</evidence>
<dbReference type="SUPFAM" id="SSF51322">
    <property type="entry name" value="Cyanovirin-N"/>
    <property type="match status" value="1"/>
</dbReference>
<dbReference type="InterPro" id="IPR011058">
    <property type="entry name" value="Cyanovirin-N"/>
</dbReference>
<reference evidence="2" key="2">
    <citation type="journal article" date="2023" name="IMA Fungus">
        <title>Comparative genomic study of the Penicillium genus elucidates a diverse pangenome and 15 lateral gene transfer events.</title>
        <authorList>
            <person name="Petersen C."/>
            <person name="Sorensen T."/>
            <person name="Nielsen M.R."/>
            <person name="Sondergaard T.E."/>
            <person name="Sorensen J.L."/>
            <person name="Fitzpatrick D.A."/>
            <person name="Frisvad J.C."/>
            <person name="Nielsen K.L."/>
        </authorList>
    </citation>
    <scope>NUCLEOTIDE SEQUENCE</scope>
    <source>
        <strain evidence="2">IBT 30761</strain>
    </source>
</reference>
<dbReference type="EMBL" id="JAPQKI010000001">
    <property type="protein sequence ID" value="KAJ5111979.1"/>
    <property type="molecule type" value="Genomic_DNA"/>
</dbReference>
<dbReference type="Pfam" id="PF08881">
    <property type="entry name" value="CVNH"/>
    <property type="match status" value="1"/>
</dbReference>
<keyword evidence="3" id="KW-1185">Reference proteome</keyword>
<organism evidence="2 3">
    <name type="scientific">Penicillium argentinense</name>
    <dbReference type="NCBI Taxonomy" id="1131581"/>
    <lineage>
        <taxon>Eukaryota</taxon>
        <taxon>Fungi</taxon>
        <taxon>Dikarya</taxon>
        <taxon>Ascomycota</taxon>
        <taxon>Pezizomycotina</taxon>
        <taxon>Eurotiomycetes</taxon>
        <taxon>Eurotiomycetidae</taxon>
        <taxon>Eurotiales</taxon>
        <taxon>Aspergillaceae</taxon>
        <taxon>Penicillium</taxon>
    </lineage>
</organism>
<gene>
    <name evidence="2" type="ORF">N7532_000024</name>
</gene>
<sequence>MNGTRNLGIRSDGADTYLYGECRFNERPWEYRRSEIRLDDVLGDEHGFFKWGGHDFTEEAYDVRFGIEGQQNVPVLRAKLRGDFGNDYADRDVNLAEHINNSGGNLQYRP</sequence>
<dbReference type="Proteomes" id="UP001149074">
    <property type="component" value="Unassembled WGS sequence"/>
</dbReference>
<comment type="caution">
    <text evidence="2">The sequence shown here is derived from an EMBL/GenBank/DDBJ whole genome shotgun (WGS) entry which is preliminary data.</text>
</comment>
<proteinExistence type="predicted"/>
<evidence type="ECO:0000313" key="2">
    <source>
        <dbReference type="EMBL" id="KAJ5111979.1"/>
    </source>
</evidence>
<evidence type="ECO:0000313" key="3">
    <source>
        <dbReference type="Proteomes" id="UP001149074"/>
    </source>
</evidence>
<feature type="domain" description="Cyanovirin-N" evidence="1">
    <location>
        <begin position="8"/>
        <end position="108"/>
    </location>
</feature>
<dbReference type="SMART" id="SM01111">
    <property type="entry name" value="CVNH"/>
    <property type="match status" value="1"/>
</dbReference>
<accession>A0A9W9G4P0</accession>
<dbReference type="RefSeq" id="XP_056479752.1">
    <property type="nucleotide sequence ID" value="XM_056612528.1"/>
</dbReference>
<protein>
    <recommendedName>
        <fullName evidence="1">Cyanovirin-N domain-containing protein</fullName>
    </recommendedName>
</protein>
<dbReference type="PANTHER" id="PTHR42076:SF1">
    <property type="entry name" value="CYANOVIRIN-N DOMAIN-CONTAINING PROTEIN"/>
    <property type="match status" value="1"/>
</dbReference>
<dbReference type="AlphaFoldDB" id="A0A9W9G4P0"/>